<dbReference type="Proteomes" id="UP000636938">
    <property type="component" value="Unassembled WGS sequence"/>
</dbReference>
<evidence type="ECO:0000313" key="1">
    <source>
        <dbReference type="EMBL" id="MBD7954716.1"/>
    </source>
</evidence>
<accession>A0A8X8K5F6</accession>
<sequence length="65" mass="7291">MPEAWLTAFDATLVRYFAVDHLAAGADAAVLQRYVDLPGDQAAMAFAEDYELARLDWWSWGRIAT</sequence>
<protein>
    <submittedName>
        <fullName evidence="1">Uncharacterized protein</fullName>
    </submittedName>
</protein>
<organism evidence="1 2">
    <name type="scientific">Stenotrophomonas lacuserhaii</name>
    <dbReference type="NCBI Taxonomy" id="2760084"/>
    <lineage>
        <taxon>Bacteria</taxon>
        <taxon>Pseudomonadati</taxon>
        <taxon>Pseudomonadota</taxon>
        <taxon>Gammaproteobacteria</taxon>
        <taxon>Lysobacterales</taxon>
        <taxon>Lysobacteraceae</taxon>
        <taxon>Stenotrophomonas</taxon>
    </lineage>
</organism>
<comment type="caution">
    <text evidence="1">The sequence shown here is derived from an EMBL/GenBank/DDBJ whole genome shotgun (WGS) entry which is preliminary data.</text>
</comment>
<evidence type="ECO:0000313" key="2">
    <source>
        <dbReference type="Proteomes" id="UP000636938"/>
    </source>
</evidence>
<dbReference type="AlphaFoldDB" id="A0A8X8K5F6"/>
<name>A0A8X8K5F6_9GAMM</name>
<gene>
    <name evidence="1" type="ORF">H9654_10950</name>
</gene>
<keyword evidence="2" id="KW-1185">Reference proteome</keyword>
<reference evidence="1 2" key="1">
    <citation type="submission" date="2020-08" db="EMBL/GenBank/DDBJ databases">
        <title>A Genomic Blueprint of the Chicken Gut Microbiome.</title>
        <authorList>
            <person name="Gilroy R."/>
            <person name="Ravi A."/>
            <person name="Getino M."/>
            <person name="Pursley I."/>
            <person name="Horton D.L."/>
            <person name="Alikhan N.-F."/>
            <person name="Baker D."/>
            <person name="Gharbi K."/>
            <person name="Hall N."/>
            <person name="Watson M."/>
            <person name="Adriaenssens E.M."/>
            <person name="Foster-Nyarko E."/>
            <person name="Jarju S."/>
            <person name="Secka A."/>
            <person name="Antonio M."/>
            <person name="Oren A."/>
            <person name="Chaudhuri R."/>
            <person name="La Ragione R.M."/>
            <person name="Hildebrand F."/>
            <person name="Pallen M.J."/>
        </authorList>
    </citation>
    <scope>NUCLEOTIDE SEQUENCE [LARGE SCALE GENOMIC DNA]</scope>
    <source>
        <strain evidence="1 2">Sa5BUN4</strain>
    </source>
</reference>
<dbReference type="EMBL" id="JACSQS010000010">
    <property type="protein sequence ID" value="MBD7954716.1"/>
    <property type="molecule type" value="Genomic_DNA"/>
</dbReference>
<proteinExistence type="predicted"/>